<evidence type="ECO:0000256" key="5">
    <source>
        <dbReference type="SAM" id="MobiDB-lite"/>
    </source>
</evidence>
<dbReference type="EC" id="3.2.2.6" evidence="1"/>
<feature type="domain" description="TIR" evidence="6">
    <location>
        <begin position="9"/>
        <end position="113"/>
    </location>
</feature>
<keyword evidence="8" id="KW-1185">Reference proteome</keyword>
<evidence type="ECO:0000256" key="2">
    <source>
        <dbReference type="ARBA" id="ARBA00022801"/>
    </source>
</evidence>
<organism evidence="7 8">
    <name type="scientific">Escallonia herrerae</name>
    <dbReference type="NCBI Taxonomy" id="1293975"/>
    <lineage>
        <taxon>Eukaryota</taxon>
        <taxon>Viridiplantae</taxon>
        <taxon>Streptophyta</taxon>
        <taxon>Embryophyta</taxon>
        <taxon>Tracheophyta</taxon>
        <taxon>Spermatophyta</taxon>
        <taxon>Magnoliopsida</taxon>
        <taxon>eudicotyledons</taxon>
        <taxon>Gunneridae</taxon>
        <taxon>Pentapetalae</taxon>
        <taxon>asterids</taxon>
        <taxon>campanulids</taxon>
        <taxon>Escalloniales</taxon>
        <taxon>Escalloniaceae</taxon>
        <taxon>Escallonia</taxon>
    </lineage>
</organism>
<evidence type="ECO:0000259" key="6">
    <source>
        <dbReference type="SMART" id="SM00255"/>
    </source>
</evidence>
<dbReference type="InterPro" id="IPR035897">
    <property type="entry name" value="Toll_tir_struct_dom_sf"/>
</dbReference>
<evidence type="ECO:0000256" key="1">
    <source>
        <dbReference type="ARBA" id="ARBA00011982"/>
    </source>
</evidence>
<evidence type="ECO:0000313" key="8">
    <source>
        <dbReference type="Proteomes" id="UP001188597"/>
    </source>
</evidence>
<keyword evidence="2" id="KW-0378">Hydrolase</keyword>
<dbReference type="Gene3D" id="3.40.50.10140">
    <property type="entry name" value="Toll/interleukin-1 receptor homology (TIR) domain"/>
    <property type="match status" value="2"/>
</dbReference>
<dbReference type="PANTHER" id="PTHR32009:SF39">
    <property type="entry name" value="TIR DOMAIN-CONTAINING PROTEIN"/>
    <property type="match status" value="1"/>
</dbReference>
<evidence type="ECO:0000313" key="7">
    <source>
        <dbReference type="EMBL" id="KAK3031016.1"/>
    </source>
</evidence>
<dbReference type="PANTHER" id="PTHR32009">
    <property type="entry name" value="TMV RESISTANCE PROTEIN N-LIKE"/>
    <property type="match status" value="1"/>
</dbReference>
<comment type="catalytic activity">
    <reaction evidence="4">
        <text>NAD(+) + H2O = ADP-D-ribose + nicotinamide + H(+)</text>
        <dbReference type="Rhea" id="RHEA:16301"/>
        <dbReference type="ChEBI" id="CHEBI:15377"/>
        <dbReference type="ChEBI" id="CHEBI:15378"/>
        <dbReference type="ChEBI" id="CHEBI:17154"/>
        <dbReference type="ChEBI" id="CHEBI:57540"/>
        <dbReference type="ChEBI" id="CHEBI:57967"/>
        <dbReference type="EC" id="3.2.2.6"/>
    </reaction>
    <physiologicalReaction direction="left-to-right" evidence="4">
        <dbReference type="Rhea" id="RHEA:16302"/>
    </physiologicalReaction>
</comment>
<evidence type="ECO:0000256" key="4">
    <source>
        <dbReference type="ARBA" id="ARBA00047304"/>
    </source>
</evidence>
<comment type="caution">
    <text evidence="7">The sequence shown here is derived from an EMBL/GenBank/DDBJ whole genome shotgun (WGS) entry which is preliminary data.</text>
</comment>
<reference evidence="7" key="1">
    <citation type="submission" date="2022-12" db="EMBL/GenBank/DDBJ databases">
        <title>Draft genome assemblies for two species of Escallonia (Escalloniales).</title>
        <authorList>
            <person name="Chanderbali A."/>
            <person name="Dervinis C."/>
            <person name="Anghel I."/>
            <person name="Soltis D."/>
            <person name="Soltis P."/>
            <person name="Zapata F."/>
        </authorList>
    </citation>
    <scope>NUCLEOTIDE SEQUENCE</scope>
    <source>
        <strain evidence="7">UCBG64.0493</strain>
        <tissue evidence="7">Leaf</tissue>
    </source>
</reference>
<name>A0AA88WNH2_9ASTE</name>
<feature type="region of interest" description="Disordered" evidence="5">
    <location>
        <begin position="219"/>
        <end position="241"/>
    </location>
</feature>
<proteinExistence type="predicted"/>
<dbReference type="GO" id="GO:0061809">
    <property type="term" value="F:NAD+ nucleosidase activity, cyclic ADP-ribose generating"/>
    <property type="evidence" value="ECO:0007669"/>
    <property type="project" value="UniProtKB-EC"/>
</dbReference>
<dbReference type="SMART" id="SM00255">
    <property type="entry name" value="TIR"/>
    <property type="match status" value="1"/>
</dbReference>
<evidence type="ECO:0000256" key="3">
    <source>
        <dbReference type="ARBA" id="ARBA00023027"/>
    </source>
</evidence>
<keyword evidence="3" id="KW-0520">NAD</keyword>
<dbReference type="AlphaFoldDB" id="A0AA88WNH2"/>
<accession>A0AA88WNH2</accession>
<dbReference type="EMBL" id="JAVXUP010000320">
    <property type="protein sequence ID" value="KAK3031016.1"/>
    <property type="molecule type" value="Genomic_DNA"/>
</dbReference>
<dbReference type="Pfam" id="PF01582">
    <property type="entry name" value="TIR"/>
    <property type="match status" value="2"/>
</dbReference>
<protein>
    <recommendedName>
        <fullName evidence="1">ADP-ribosyl cyclase/cyclic ADP-ribose hydrolase</fullName>
        <ecNumber evidence="1">3.2.2.6</ecNumber>
    </recommendedName>
</protein>
<dbReference type="InterPro" id="IPR000157">
    <property type="entry name" value="TIR_dom"/>
</dbReference>
<feature type="compositionally biased region" description="Polar residues" evidence="5">
    <location>
        <begin position="228"/>
        <end position="241"/>
    </location>
</feature>
<dbReference type="GO" id="GO:0007165">
    <property type="term" value="P:signal transduction"/>
    <property type="evidence" value="ECO:0007669"/>
    <property type="project" value="InterPro"/>
</dbReference>
<dbReference type="SUPFAM" id="SSF52200">
    <property type="entry name" value="Toll/Interleukin receptor TIR domain"/>
    <property type="match status" value="1"/>
</dbReference>
<sequence>MSGQAEHPPFHVFLSFRGPDTRERFTCLLHDALTRAGYRTFMDDEDIRAGEEIGARIRTTPEYLCIPIYYYGVEPADVKFQRGTFGQGLEKLSKRYGHELEKWRAALGQVGSLKGTIVAGKLDKFLHKIVEEIGEQLIMKLNLQPQTSSLGTDQQAARMYLLNLIQQKSGSSQPVPAGLPFGVLQLQLQQQQQKHQQLRHVPAAAIEEEELDESDGNLIMATRPLPNMGTSSMSSSLYEMA</sequence>
<gene>
    <name evidence="7" type="ORF">RJ639_036866</name>
</gene>
<dbReference type="Proteomes" id="UP001188597">
    <property type="component" value="Unassembled WGS sequence"/>
</dbReference>